<accession>A0A3A1NVD2</accession>
<dbReference type="RefSeq" id="WP_072879226.1">
    <property type="nucleotide sequence ID" value="NZ_FOKU01000007.1"/>
</dbReference>
<keyword evidence="5" id="KW-1185">Reference proteome</keyword>
<dbReference type="STRING" id="1055723.SAMN05216293_1943"/>
<protein>
    <recommendedName>
        <fullName evidence="6">Addiction module component</fullName>
    </recommendedName>
</protein>
<dbReference type="EMBL" id="FRAT01000004">
    <property type="protein sequence ID" value="SHK77974.1"/>
    <property type="molecule type" value="Genomic_DNA"/>
</dbReference>
<reference evidence="3 4" key="1">
    <citation type="submission" date="2016-11" db="EMBL/GenBank/DDBJ databases">
        <authorList>
            <person name="Varghese N."/>
            <person name="Submissions S."/>
        </authorList>
    </citation>
    <scope>NUCLEOTIDE SEQUENCE [LARGE SCALE GENOMIC DNA]</scope>
    <source>
        <strain evidence="3 4">CGMCC 1.12174</strain>
        <strain evidence="2 5">DSM 26351</strain>
    </source>
</reference>
<dbReference type="AlphaFoldDB" id="A0A1M6V9E0"/>
<name>A0A1M6V9E0_9FLAO</name>
<dbReference type="EMBL" id="FOKU01000007">
    <property type="protein sequence ID" value="SFC19566.1"/>
    <property type="molecule type" value="Genomic_DNA"/>
</dbReference>
<evidence type="ECO:0000313" key="3">
    <source>
        <dbReference type="EMBL" id="SHK77974.1"/>
    </source>
</evidence>
<sequence>MDMDIQDKKIELIQWLSTLDDKSIIEKIMKLRESEKVDWWENISNQEKKSIEQGMEDAASGRMKPHSEAKKLYGKWL</sequence>
<evidence type="ECO:0000313" key="2">
    <source>
        <dbReference type="EMBL" id="SFC19566.1"/>
    </source>
</evidence>
<comment type="caution">
    <text evidence="3">The sequence shown here is derived from an EMBL/GenBank/DDBJ whole genome shotgun (WGS) entry which is preliminary data.</text>
</comment>
<dbReference type="Proteomes" id="UP000198940">
    <property type="component" value="Unassembled WGS sequence"/>
</dbReference>
<evidence type="ECO:0008006" key="6">
    <source>
        <dbReference type="Google" id="ProtNLM"/>
    </source>
</evidence>
<gene>
    <name evidence="2" type="ORF">SAMN04487891_10764</name>
    <name evidence="3" type="ORF">SAMN05216293_1943</name>
</gene>
<feature type="region of interest" description="Disordered" evidence="1">
    <location>
        <begin position="51"/>
        <end position="77"/>
    </location>
</feature>
<evidence type="ECO:0000256" key="1">
    <source>
        <dbReference type="SAM" id="MobiDB-lite"/>
    </source>
</evidence>
<evidence type="ECO:0000313" key="4">
    <source>
        <dbReference type="Proteomes" id="UP000184031"/>
    </source>
</evidence>
<dbReference type="OrthoDB" id="1122071at2"/>
<accession>A0A1M6V9E0</accession>
<evidence type="ECO:0000313" key="5">
    <source>
        <dbReference type="Proteomes" id="UP000198940"/>
    </source>
</evidence>
<proteinExistence type="predicted"/>
<dbReference type="Proteomes" id="UP000184031">
    <property type="component" value="Unassembled WGS sequence"/>
</dbReference>
<organism evidence="3 4">
    <name type="scientific">Flagellimonas taeanensis</name>
    <dbReference type="NCBI Taxonomy" id="1005926"/>
    <lineage>
        <taxon>Bacteria</taxon>
        <taxon>Pseudomonadati</taxon>
        <taxon>Bacteroidota</taxon>
        <taxon>Flavobacteriia</taxon>
        <taxon>Flavobacteriales</taxon>
        <taxon>Flavobacteriaceae</taxon>
        <taxon>Flagellimonas</taxon>
    </lineage>
</organism>